<dbReference type="OrthoDB" id="3176171at2759"/>
<evidence type="ECO:0000256" key="2">
    <source>
        <dbReference type="ARBA" id="ARBA00022840"/>
    </source>
</evidence>
<dbReference type="PANTHER" id="PTHR47972">
    <property type="entry name" value="KINESIN-LIKE PROTEIN KLP-3"/>
    <property type="match status" value="1"/>
</dbReference>
<dbReference type="SUPFAM" id="SSF52540">
    <property type="entry name" value="P-loop containing nucleoside triphosphate hydrolases"/>
    <property type="match status" value="1"/>
</dbReference>
<dbReference type="AlphaFoldDB" id="W7XK81"/>
<dbReference type="PROSITE" id="PS00411">
    <property type="entry name" value="KINESIN_MOTOR_1"/>
    <property type="match status" value="1"/>
</dbReference>
<dbReference type="STRING" id="312017.W7XK81"/>
<dbReference type="GO" id="GO:0005524">
    <property type="term" value="F:ATP binding"/>
    <property type="evidence" value="ECO:0007669"/>
    <property type="project" value="UniProtKB-UniRule"/>
</dbReference>
<feature type="region of interest" description="Disordered" evidence="5">
    <location>
        <begin position="495"/>
        <end position="525"/>
    </location>
</feature>
<name>W7XK81_TETTS</name>
<evidence type="ECO:0000256" key="1">
    <source>
        <dbReference type="ARBA" id="ARBA00022741"/>
    </source>
</evidence>
<evidence type="ECO:0000313" key="8">
    <source>
        <dbReference type="Proteomes" id="UP000009168"/>
    </source>
</evidence>
<evidence type="ECO:0000256" key="5">
    <source>
        <dbReference type="SAM" id="MobiDB-lite"/>
    </source>
</evidence>
<feature type="domain" description="Kinesin motor" evidence="6">
    <location>
        <begin position="165"/>
        <end position="489"/>
    </location>
</feature>
<keyword evidence="8" id="KW-1185">Reference proteome</keyword>
<dbReference type="InterPro" id="IPR036961">
    <property type="entry name" value="Kinesin_motor_dom_sf"/>
</dbReference>
<organism evidence="7 8">
    <name type="scientific">Tetrahymena thermophila (strain SB210)</name>
    <dbReference type="NCBI Taxonomy" id="312017"/>
    <lineage>
        <taxon>Eukaryota</taxon>
        <taxon>Sar</taxon>
        <taxon>Alveolata</taxon>
        <taxon>Ciliophora</taxon>
        <taxon>Intramacronucleata</taxon>
        <taxon>Oligohymenophorea</taxon>
        <taxon>Hymenostomatida</taxon>
        <taxon>Tetrahymenina</taxon>
        <taxon>Tetrahymenidae</taxon>
        <taxon>Tetrahymena</taxon>
    </lineage>
</organism>
<dbReference type="Proteomes" id="UP000009168">
    <property type="component" value="Unassembled WGS sequence"/>
</dbReference>
<dbReference type="GO" id="GO:0003777">
    <property type="term" value="F:microtubule motor activity"/>
    <property type="evidence" value="ECO:0007669"/>
    <property type="project" value="InterPro"/>
</dbReference>
<keyword evidence="3 4" id="KW-0505">Motor protein</keyword>
<dbReference type="InterPro" id="IPR001752">
    <property type="entry name" value="Kinesin_motor_dom"/>
</dbReference>
<dbReference type="RefSeq" id="XP_012652779.1">
    <property type="nucleotide sequence ID" value="XM_012797325.1"/>
</dbReference>
<dbReference type="GO" id="GO:0007018">
    <property type="term" value="P:microtubule-based movement"/>
    <property type="evidence" value="ECO:0007669"/>
    <property type="project" value="InterPro"/>
</dbReference>
<dbReference type="InterPro" id="IPR019821">
    <property type="entry name" value="Kinesin_motor_CS"/>
</dbReference>
<evidence type="ECO:0000313" key="7">
    <source>
        <dbReference type="EMBL" id="EWS74689.1"/>
    </source>
</evidence>
<dbReference type="PRINTS" id="PR00380">
    <property type="entry name" value="KINESINHEAVY"/>
</dbReference>
<evidence type="ECO:0000256" key="4">
    <source>
        <dbReference type="RuleBase" id="RU000394"/>
    </source>
</evidence>
<dbReference type="Gene3D" id="3.40.850.10">
    <property type="entry name" value="Kinesin motor domain"/>
    <property type="match status" value="1"/>
</dbReference>
<dbReference type="Pfam" id="PF00225">
    <property type="entry name" value="Kinesin"/>
    <property type="match status" value="1"/>
</dbReference>
<dbReference type="InterPro" id="IPR027640">
    <property type="entry name" value="Kinesin-like_fam"/>
</dbReference>
<dbReference type="GO" id="GO:0005874">
    <property type="term" value="C:microtubule"/>
    <property type="evidence" value="ECO:0007669"/>
    <property type="project" value="UniProtKB-KW"/>
</dbReference>
<proteinExistence type="inferred from homology"/>
<protein>
    <recommendedName>
        <fullName evidence="4">Kinesin-like protein</fullName>
    </recommendedName>
</protein>
<keyword evidence="2 3" id="KW-0067">ATP-binding</keyword>
<dbReference type="InterPro" id="IPR027417">
    <property type="entry name" value="P-loop_NTPase"/>
</dbReference>
<dbReference type="KEGG" id="tet:TTHERM_000522699"/>
<evidence type="ECO:0000256" key="3">
    <source>
        <dbReference type="PROSITE-ProRule" id="PRU00283"/>
    </source>
</evidence>
<accession>W7XK81</accession>
<comment type="similarity">
    <text evidence="3 4">Belongs to the TRAFAC class myosin-kinesin ATPase superfamily. Kinesin family.</text>
</comment>
<gene>
    <name evidence="7" type="ORF">TTHERM_000522699</name>
</gene>
<dbReference type="EMBL" id="GG662717">
    <property type="protein sequence ID" value="EWS74689.1"/>
    <property type="molecule type" value="Genomic_DNA"/>
</dbReference>
<dbReference type="GeneID" id="24439378"/>
<evidence type="ECO:0000259" key="6">
    <source>
        <dbReference type="PROSITE" id="PS50067"/>
    </source>
</evidence>
<dbReference type="PROSITE" id="PS50067">
    <property type="entry name" value="KINESIN_MOTOR_2"/>
    <property type="match status" value="1"/>
</dbReference>
<keyword evidence="4" id="KW-0493">Microtubule</keyword>
<dbReference type="InParanoid" id="W7XK81"/>
<feature type="compositionally biased region" description="Polar residues" evidence="5">
    <location>
        <begin position="511"/>
        <end position="520"/>
    </location>
</feature>
<dbReference type="GO" id="GO:0008017">
    <property type="term" value="F:microtubule binding"/>
    <property type="evidence" value="ECO:0007669"/>
    <property type="project" value="InterPro"/>
</dbReference>
<dbReference type="SMART" id="SM00129">
    <property type="entry name" value="KISc"/>
    <property type="match status" value="1"/>
</dbReference>
<keyword evidence="1 3" id="KW-0547">Nucleotide-binding</keyword>
<dbReference type="PANTHER" id="PTHR47972:SF28">
    <property type="entry name" value="KINESIN-LIKE PROTEIN KLP-3"/>
    <property type="match status" value="1"/>
</dbReference>
<reference evidence="8" key="1">
    <citation type="journal article" date="2006" name="PLoS Biol.">
        <title>Macronuclear genome sequence of the ciliate Tetrahymena thermophila, a model eukaryote.</title>
        <authorList>
            <person name="Eisen J.A."/>
            <person name="Coyne R.S."/>
            <person name="Wu M."/>
            <person name="Wu D."/>
            <person name="Thiagarajan M."/>
            <person name="Wortman J.R."/>
            <person name="Badger J.H."/>
            <person name="Ren Q."/>
            <person name="Amedeo P."/>
            <person name="Jones K.M."/>
            <person name="Tallon L.J."/>
            <person name="Delcher A.L."/>
            <person name="Salzberg S.L."/>
            <person name="Silva J.C."/>
            <person name="Haas B.J."/>
            <person name="Majoros W.H."/>
            <person name="Farzad M."/>
            <person name="Carlton J.M."/>
            <person name="Smith R.K. Jr."/>
            <person name="Garg J."/>
            <person name="Pearlman R.E."/>
            <person name="Karrer K.M."/>
            <person name="Sun L."/>
            <person name="Manning G."/>
            <person name="Elde N.C."/>
            <person name="Turkewitz A.P."/>
            <person name="Asai D.J."/>
            <person name="Wilkes D.E."/>
            <person name="Wang Y."/>
            <person name="Cai H."/>
            <person name="Collins K."/>
            <person name="Stewart B.A."/>
            <person name="Lee S.R."/>
            <person name="Wilamowska K."/>
            <person name="Weinberg Z."/>
            <person name="Ruzzo W.L."/>
            <person name="Wloga D."/>
            <person name="Gaertig J."/>
            <person name="Frankel J."/>
            <person name="Tsao C.-C."/>
            <person name="Gorovsky M.A."/>
            <person name="Keeling P.J."/>
            <person name="Waller R.F."/>
            <person name="Patron N.J."/>
            <person name="Cherry J.M."/>
            <person name="Stover N.A."/>
            <person name="Krieger C.J."/>
            <person name="del Toro C."/>
            <person name="Ryder H.F."/>
            <person name="Williamson S.C."/>
            <person name="Barbeau R.A."/>
            <person name="Hamilton E.P."/>
            <person name="Orias E."/>
        </authorList>
    </citation>
    <scope>NUCLEOTIDE SEQUENCE [LARGE SCALE GENOMIC DNA]</scope>
    <source>
        <strain evidence="8">SB210</strain>
    </source>
</reference>
<sequence>MRQQAQKQNKNINFLEYTANDELVELQEEEKIMKKYLGIQLSNLELLNKQILSEKCIKNDFVLKLQLLNQLIEQKYQQIHQLCLQIENAKSSKLKQIQIYKEIQIKYNQEYYNLNQFKMELIDSLKFLESDIQKYNQTEFFKELWDQQRQSILEFNEELLSLKGRIRVVCRIKPQPESTHKTIIVNDEYKVLLFDPHRSLQSPEKNQKKQYTEYTFMKVFEEDSQQVDLFNDLNFFLNSFFQCSNVSIFTYGPTGSGKTFTMFGEIKNQKQKGIIPRCLEQICQKVEEYEANGIFNEVTVSIIELYNDKIKDLIQNVNIQERKEPSQNKLPQGLQFKQKLQFLLQQIISATKNRIVRKTNCNQHSSRSHLVYTIKLKLFDKIQNKVNEGQLHLVDLAGSERIQLSQTTGEGQKETIFINQSLQALSAVLKSIKNNVIHIPYRNSLLTQYLRNSLNSNSKTMVILNISSHPVYYSQTKEALNLLCLKQQQYITRSQHQTPNSFEKSERNKELTQTNEQTSAKNKKQSILERKLTNIQSTQKTLIF</sequence>
<feature type="binding site" evidence="3">
    <location>
        <begin position="252"/>
        <end position="259"/>
    </location>
    <ligand>
        <name>ATP</name>
        <dbReference type="ChEBI" id="CHEBI:30616"/>
    </ligand>
</feature>